<evidence type="ECO:0000313" key="7">
    <source>
        <dbReference type="EMBL" id="OFI34893.1"/>
    </source>
</evidence>
<dbReference type="InterPro" id="IPR029787">
    <property type="entry name" value="Nucleotide_cyclase"/>
</dbReference>
<name>A0A1E8FHF3_9ALTE</name>
<dbReference type="EMBL" id="MJIC01000010">
    <property type="protein sequence ID" value="OFI34893.1"/>
    <property type="molecule type" value="Genomic_DNA"/>
</dbReference>
<dbReference type="Pfam" id="PF00072">
    <property type="entry name" value="Response_reg"/>
    <property type="match status" value="1"/>
</dbReference>
<dbReference type="STRING" id="1856405.BFC17_15095"/>
<gene>
    <name evidence="7" type="ORF">BFC17_15095</name>
</gene>
<dbReference type="SMART" id="SM00448">
    <property type="entry name" value="REC"/>
    <property type="match status" value="1"/>
</dbReference>
<dbReference type="PROSITE" id="PS50110">
    <property type="entry name" value="RESPONSE_REGULATORY"/>
    <property type="match status" value="1"/>
</dbReference>
<evidence type="ECO:0000259" key="5">
    <source>
        <dbReference type="PROSITE" id="PS50110"/>
    </source>
</evidence>
<dbReference type="EC" id="2.7.7.65" evidence="2"/>
<dbReference type="InterPro" id="IPR043128">
    <property type="entry name" value="Rev_trsase/Diguanyl_cyclase"/>
</dbReference>
<evidence type="ECO:0000256" key="3">
    <source>
        <dbReference type="ARBA" id="ARBA00034247"/>
    </source>
</evidence>
<sequence length="318" mass="35666">MHDESYTTLKTFVFTSRSLSDCRVLVVDDERSSCLLISTILEGVVNCECLHHSENVFALCEQDPPDLIILDINMPGKNGIDLCHELKSQRSTAQCAIIFITGSSDAETQDKCWNAGANDFIKKPVVASTLIHRVKNQLQSQLRLELLSELTFKDQLTELYNRYYLMTEIPTLIKRIAREKASIGVIMLDIDFFKGFNDQYGHIAGDKCLHQVAKAMQQQLLRPQDAIIRYGGEEFAVILPFTDDDGCRHVGRKLLKAVANLNIVNATSQLNVVTVSAGYYVDHPDQNARIEDMIDQADQALYRAKQSGRACLQGPLPD</sequence>
<accession>A0A1E8FHF3</accession>
<dbReference type="Proteomes" id="UP000176037">
    <property type="component" value="Unassembled WGS sequence"/>
</dbReference>
<dbReference type="InterPro" id="IPR000160">
    <property type="entry name" value="GGDEF_dom"/>
</dbReference>
<dbReference type="PANTHER" id="PTHR45138:SF9">
    <property type="entry name" value="DIGUANYLATE CYCLASE DGCM-RELATED"/>
    <property type="match status" value="1"/>
</dbReference>
<protein>
    <recommendedName>
        <fullName evidence="2">diguanylate cyclase</fullName>
        <ecNumber evidence="2">2.7.7.65</ecNumber>
    </recommendedName>
</protein>
<dbReference type="SMART" id="SM00267">
    <property type="entry name" value="GGDEF"/>
    <property type="match status" value="1"/>
</dbReference>
<dbReference type="CDD" id="cd01949">
    <property type="entry name" value="GGDEF"/>
    <property type="match status" value="1"/>
</dbReference>
<dbReference type="PANTHER" id="PTHR45138">
    <property type="entry name" value="REGULATORY COMPONENTS OF SENSORY TRANSDUCTION SYSTEM"/>
    <property type="match status" value="1"/>
</dbReference>
<dbReference type="GO" id="GO:0043709">
    <property type="term" value="P:cell adhesion involved in single-species biofilm formation"/>
    <property type="evidence" value="ECO:0007669"/>
    <property type="project" value="TreeGrafter"/>
</dbReference>
<evidence type="ECO:0000259" key="6">
    <source>
        <dbReference type="PROSITE" id="PS50887"/>
    </source>
</evidence>
<dbReference type="GO" id="GO:0052621">
    <property type="term" value="F:diguanylate cyclase activity"/>
    <property type="evidence" value="ECO:0007669"/>
    <property type="project" value="UniProtKB-EC"/>
</dbReference>
<dbReference type="GO" id="GO:0005886">
    <property type="term" value="C:plasma membrane"/>
    <property type="evidence" value="ECO:0007669"/>
    <property type="project" value="TreeGrafter"/>
</dbReference>
<dbReference type="Gene3D" id="3.40.50.2300">
    <property type="match status" value="1"/>
</dbReference>
<feature type="domain" description="Response regulatory" evidence="5">
    <location>
        <begin position="23"/>
        <end position="138"/>
    </location>
</feature>
<comment type="cofactor">
    <cofactor evidence="1">
        <name>Mg(2+)</name>
        <dbReference type="ChEBI" id="CHEBI:18420"/>
    </cofactor>
</comment>
<evidence type="ECO:0000256" key="4">
    <source>
        <dbReference type="PROSITE-ProRule" id="PRU00169"/>
    </source>
</evidence>
<dbReference type="NCBIfam" id="TIGR00254">
    <property type="entry name" value="GGDEF"/>
    <property type="match status" value="1"/>
</dbReference>
<dbReference type="InterPro" id="IPR050469">
    <property type="entry name" value="Diguanylate_Cyclase"/>
</dbReference>
<evidence type="ECO:0000256" key="1">
    <source>
        <dbReference type="ARBA" id="ARBA00001946"/>
    </source>
</evidence>
<dbReference type="Gene3D" id="3.30.70.270">
    <property type="match status" value="1"/>
</dbReference>
<dbReference type="Pfam" id="PF00990">
    <property type="entry name" value="GGDEF"/>
    <property type="match status" value="1"/>
</dbReference>
<keyword evidence="4" id="KW-0597">Phosphoprotein</keyword>
<dbReference type="InterPro" id="IPR001789">
    <property type="entry name" value="Sig_transdc_resp-reg_receiver"/>
</dbReference>
<reference evidence="7 8" key="1">
    <citation type="submission" date="2016-09" db="EMBL/GenBank/DDBJ databases">
        <title>Alteromonas lipolytica, a new species isolated from sea water.</title>
        <authorList>
            <person name="Wu Y.-H."/>
            <person name="Cheng H."/>
            <person name="Xu X.-W."/>
        </authorList>
    </citation>
    <scope>NUCLEOTIDE SEQUENCE [LARGE SCALE GENOMIC DNA]</scope>
    <source>
        <strain evidence="7 8">JW12</strain>
    </source>
</reference>
<proteinExistence type="predicted"/>
<dbReference type="InterPro" id="IPR011006">
    <property type="entry name" value="CheY-like_superfamily"/>
</dbReference>
<comment type="caution">
    <text evidence="7">The sequence shown here is derived from an EMBL/GenBank/DDBJ whole genome shotgun (WGS) entry which is preliminary data.</text>
</comment>
<evidence type="ECO:0000313" key="8">
    <source>
        <dbReference type="Proteomes" id="UP000176037"/>
    </source>
</evidence>
<comment type="catalytic activity">
    <reaction evidence="3">
        <text>2 GTP = 3',3'-c-di-GMP + 2 diphosphate</text>
        <dbReference type="Rhea" id="RHEA:24898"/>
        <dbReference type="ChEBI" id="CHEBI:33019"/>
        <dbReference type="ChEBI" id="CHEBI:37565"/>
        <dbReference type="ChEBI" id="CHEBI:58805"/>
        <dbReference type="EC" id="2.7.7.65"/>
    </reaction>
</comment>
<organism evidence="7 8">
    <name type="scientific">Alteromonas lipolytica</name>
    <dbReference type="NCBI Taxonomy" id="1856405"/>
    <lineage>
        <taxon>Bacteria</taxon>
        <taxon>Pseudomonadati</taxon>
        <taxon>Pseudomonadota</taxon>
        <taxon>Gammaproteobacteria</taxon>
        <taxon>Alteromonadales</taxon>
        <taxon>Alteromonadaceae</taxon>
        <taxon>Alteromonas/Salinimonas group</taxon>
        <taxon>Alteromonas</taxon>
    </lineage>
</organism>
<evidence type="ECO:0000256" key="2">
    <source>
        <dbReference type="ARBA" id="ARBA00012528"/>
    </source>
</evidence>
<dbReference type="AlphaFoldDB" id="A0A1E8FHF3"/>
<dbReference type="GO" id="GO:1902201">
    <property type="term" value="P:negative regulation of bacterial-type flagellum-dependent cell motility"/>
    <property type="evidence" value="ECO:0007669"/>
    <property type="project" value="TreeGrafter"/>
</dbReference>
<dbReference type="GO" id="GO:0000160">
    <property type="term" value="P:phosphorelay signal transduction system"/>
    <property type="evidence" value="ECO:0007669"/>
    <property type="project" value="InterPro"/>
</dbReference>
<dbReference type="FunFam" id="3.30.70.270:FF:000001">
    <property type="entry name" value="Diguanylate cyclase domain protein"/>
    <property type="match status" value="1"/>
</dbReference>
<dbReference type="SUPFAM" id="SSF52172">
    <property type="entry name" value="CheY-like"/>
    <property type="match status" value="1"/>
</dbReference>
<dbReference type="PROSITE" id="PS50887">
    <property type="entry name" value="GGDEF"/>
    <property type="match status" value="1"/>
</dbReference>
<keyword evidence="8" id="KW-1185">Reference proteome</keyword>
<feature type="domain" description="GGDEF" evidence="6">
    <location>
        <begin position="181"/>
        <end position="317"/>
    </location>
</feature>
<feature type="modified residue" description="4-aspartylphosphate" evidence="4">
    <location>
        <position position="71"/>
    </location>
</feature>
<dbReference type="SUPFAM" id="SSF55073">
    <property type="entry name" value="Nucleotide cyclase"/>
    <property type="match status" value="1"/>
</dbReference>